<keyword evidence="5" id="KW-0460">Magnesium</keyword>
<evidence type="ECO:0000256" key="5">
    <source>
        <dbReference type="ARBA" id="ARBA00022842"/>
    </source>
</evidence>
<evidence type="ECO:0000256" key="8">
    <source>
        <dbReference type="ARBA" id="ARBA00023239"/>
    </source>
</evidence>
<dbReference type="PIRSF" id="PIRSF000370">
    <property type="entry name" value="QueE"/>
    <property type="match status" value="1"/>
</dbReference>
<evidence type="ECO:0000256" key="2">
    <source>
        <dbReference type="ARBA" id="ARBA00022691"/>
    </source>
</evidence>
<keyword evidence="7" id="KW-0411">Iron-sulfur</keyword>
<organism evidence="10">
    <name type="scientific">marine metagenome</name>
    <dbReference type="NCBI Taxonomy" id="408172"/>
    <lineage>
        <taxon>unclassified sequences</taxon>
        <taxon>metagenomes</taxon>
        <taxon>ecological metagenomes</taxon>
    </lineage>
</organism>
<dbReference type="AlphaFoldDB" id="A0A381UCE4"/>
<keyword evidence="2" id="KW-0949">S-adenosyl-L-methionine</keyword>
<evidence type="ECO:0000256" key="7">
    <source>
        <dbReference type="ARBA" id="ARBA00023014"/>
    </source>
</evidence>
<dbReference type="InterPro" id="IPR007197">
    <property type="entry name" value="rSAM"/>
</dbReference>
<keyword evidence="6" id="KW-0408">Iron</keyword>
<protein>
    <recommendedName>
        <fullName evidence="9">Radical SAM core domain-containing protein</fullName>
    </recommendedName>
</protein>
<dbReference type="SFLD" id="SFLDS00029">
    <property type="entry name" value="Radical_SAM"/>
    <property type="match status" value="1"/>
</dbReference>
<dbReference type="InterPro" id="IPR024924">
    <property type="entry name" value="7-CO-7-deazaguanine_synth-like"/>
</dbReference>
<reference evidence="10" key="1">
    <citation type="submission" date="2018-05" db="EMBL/GenBank/DDBJ databases">
        <authorList>
            <person name="Lanie J.A."/>
            <person name="Ng W.-L."/>
            <person name="Kazmierczak K.M."/>
            <person name="Andrzejewski T.M."/>
            <person name="Davidsen T.M."/>
            <person name="Wayne K.J."/>
            <person name="Tettelin H."/>
            <person name="Glass J.I."/>
            <person name="Rusch D."/>
            <person name="Podicherti R."/>
            <person name="Tsui H.-C.T."/>
            <person name="Winkler M.E."/>
        </authorList>
    </citation>
    <scope>NUCLEOTIDE SEQUENCE</scope>
</reference>
<gene>
    <name evidence="10" type="ORF">METZ01_LOCUS78746</name>
</gene>
<dbReference type="InterPro" id="IPR030977">
    <property type="entry name" value="QueE_Cx14CxxC"/>
</dbReference>
<evidence type="ECO:0000313" key="10">
    <source>
        <dbReference type="EMBL" id="SVA25892.1"/>
    </source>
</evidence>
<dbReference type="HAMAP" id="MF_00917">
    <property type="entry name" value="QueE"/>
    <property type="match status" value="1"/>
</dbReference>
<sequence length="214" mass="23869">MAYSVKEIFHTLQGEGANAGRSAVFCRFTGCNLWSGHEVDRADAVCNFCDTDFVGVDGVNGGKFKKATELAETVDKIWNTHVTNSKNKFIVCTGGEPLLQLDTKLIDAFHKFGFEVAIETNGTQPASSNIDWICVSPKTKVSDLVLTSGNELKFVYPQETIQPEQFENFEFGLFYLVPMDGKDKQKNTQLSAEYCLKNPKWKLSLQMHKLIGLP</sequence>
<dbReference type="PROSITE" id="PS51918">
    <property type="entry name" value="RADICAL_SAM"/>
    <property type="match status" value="1"/>
</dbReference>
<feature type="domain" description="Radical SAM core" evidence="9">
    <location>
        <begin position="18"/>
        <end position="214"/>
    </location>
</feature>
<keyword evidence="3" id="KW-0479">Metal-binding</keyword>
<name>A0A381UCE4_9ZZZZ</name>
<dbReference type="EMBL" id="UINC01006167">
    <property type="protein sequence ID" value="SVA25892.1"/>
    <property type="molecule type" value="Genomic_DNA"/>
</dbReference>
<evidence type="ECO:0000256" key="4">
    <source>
        <dbReference type="ARBA" id="ARBA00022785"/>
    </source>
</evidence>
<keyword evidence="8" id="KW-0456">Lyase</keyword>
<evidence type="ECO:0000256" key="1">
    <source>
        <dbReference type="ARBA" id="ARBA00022485"/>
    </source>
</evidence>
<dbReference type="GO" id="GO:0051539">
    <property type="term" value="F:4 iron, 4 sulfur cluster binding"/>
    <property type="evidence" value="ECO:0007669"/>
    <property type="project" value="UniProtKB-KW"/>
</dbReference>
<dbReference type="InterPro" id="IPR013785">
    <property type="entry name" value="Aldolase_TIM"/>
</dbReference>
<accession>A0A381UCE4</accession>
<proteinExistence type="inferred from homology"/>
<keyword evidence="4" id="KW-0671">Queuosine biosynthesis</keyword>
<dbReference type="GO" id="GO:0008616">
    <property type="term" value="P:tRNA queuosine(34) biosynthetic process"/>
    <property type="evidence" value="ECO:0007669"/>
    <property type="project" value="UniProtKB-KW"/>
</dbReference>
<evidence type="ECO:0000256" key="3">
    <source>
        <dbReference type="ARBA" id="ARBA00022723"/>
    </source>
</evidence>
<evidence type="ECO:0000256" key="6">
    <source>
        <dbReference type="ARBA" id="ARBA00023004"/>
    </source>
</evidence>
<dbReference type="NCBIfam" id="TIGR04508">
    <property type="entry name" value="queE_Cx14CxxC"/>
    <property type="match status" value="1"/>
</dbReference>
<evidence type="ECO:0000259" key="9">
    <source>
        <dbReference type="PROSITE" id="PS51918"/>
    </source>
</evidence>
<keyword evidence="1" id="KW-0004">4Fe-4S</keyword>
<dbReference type="SUPFAM" id="SSF102114">
    <property type="entry name" value="Radical SAM enzymes"/>
    <property type="match status" value="1"/>
</dbReference>
<dbReference type="PANTHER" id="PTHR42836">
    <property type="entry name" value="7-CARBOXY-7-DEAZAGUANINE SYNTHASE"/>
    <property type="match status" value="1"/>
</dbReference>
<dbReference type="InterPro" id="IPR058240">
    <property type="entry name" value="rSAM_sf"/>
</dbReference>
<dbReference type="GO" id="GO:0016829">
    <property type="term" value="F:lyase activity"/>
    <property type="evidence" value="ECO:0007669"/>
    <property type="project" value="UniProtKB-KW"/>
</dbReference>
<dbReference type="PANTHER" id="PTHR42836:SF1">
    <property type="entry name" value="7-CARBOXY-7-DEAZAGUANINE SYNTHASE"/>
    <property type="match status" value="1"/>
</dbReference>
<dbReference type="GO" id="GO:0046872">
    <property type="term" value="F:metal ion binding"/>
    <property type="evidence" value="ECO:0007669"/>
    <property type="project" value="UniProtKB-KW"/>
</dbReference>
<dbReference type="Gene3D" id="3.20.20.70">
    <property type="entry name" value="Aldolase class I"/>
    <property type="match status" value="1"/>
</dbReference>
<dbReference type="SFLD" id="SFLDF00376">
    <property type="entry name" value="7-carboxy-7-deazaguanine_synth"/>
    <property type="match status" value="1"/>
</dbReference>